<comment type="caution">
    <text evidence="3">The sequence shown here is derived from an EMBL/GenBank/DDBJ whole genome shotgun (WGS) entry which is preliminary data.</text>
</comment>
<dbReference type="PANTHER" id="PTHR45632:SF3">
    <property type="entry name" value="KELCH-LIKE PROTEIN 32"/>
    <property type="match status" value="1"/>
</dbReference>
<dbReference type="AlphaFoldDB" id="A0AAD9P475"/>
<dbReference type="SUPFAM" id="SSF117281">
    <property type="entry name" value="Kelch motif"/>
    <property type="match status" value="1"/>
</dbReference>
<evidence type="ECO:0000313" key="3">
    <source>
        <dbReference type="EMBL" id="KAK2187843.1"/>
    </source>
</evidence>
<dbReference type="Pfam" id="PF24681">
    <property type="entry name" value="Kelch_KLHDC2_KLHL20_DRC7"/>
    <property type="match status" value="1"/>
</dbReference>
<keyword evidence="4" id="KW-1185">Reference proteome</keyword>
<dbReference type="InterPro" id="IPR006652">
    <property type="entry name" value="Kelch_1"/>
</dbReference>
<dbReference type="Gene3D" id="2.120.10.80">
    <property type="entry name" value="Kelch-type beta propeller"/>
    <property type="match status" value="2"/>
</dbReference>
<evidence type="ECO:0000313" key="4">
    <source>
        <dbReference type="Proteomes" id="UP001209878"/>
    </source>
</evidence>
<dbReference type="InterPro" id="IPR015915">
    <property type="entry name" value="Kelch-typ_b-propeller"/>
</dbReference>
<dbReference type="Pfam" id="PF01344">
    <property type="entry name" value="Kelch_1"/>
    <property type="match status" value="1"/>
</dbReference>
<name>A0AAD9P475_RIDPI</name>
<dbReference type="PANTHER" id="PTHR45632">
    <property type="entry name" value="LD33804P"/>
    <property type="match status" value="1"/>
</dbReference>
<gene>
    <name evidence="3" type="ORF">NP493_153g09010</name>
</gene>
<accession>A0AAD9P475</accession>
<organism evidence="3 4">
    <name type="scientific">Ridgeia piscesae</name>
    <name type="common">Tubeworm</name>
    <dbReference type="NCBI Taxonomy" id="27915"/>
    <lineage>
        <taxon>Eukaryota</taxon>
        <taxon>Metazoa</taxon>
        <taxon>Spiralia</taxon>
        <taxon>Lophotrochozoa</taxon>
        <taxon>Annelida</taxon>
        <taxon>Polychaeta</taxon>
        <taxon>Sedentaria</taxon>
        <taxon>Canalipalpata</taxon>
        <taxon>Sabellida</taxon>
        <taxon>Siboglinidae</taxon>
        <taxon>Ridgeia</taxon>
    </lineage>
</organism>
<reference evidence="3" key="1">
    <citation type="journal article" date="2023" name="Mol. Biol. Evol.">
        <title>Third-Generation Sequencing Reveals the Adaptive Role of the Epigenome in Three Deep-Sea Polychaetes.</title>
        <authorList>
            <person name="Perez M."/>
            <person name="Aroh O."/>
            <person name="Sun Y."/>
            <person name="Lan Y."/>
            <person name="Juniper S.K."/>
            <person name="Young C.R."/>
            <person name="Angers B."/>
            <person name="Qian P.Y."/>
        </authorList>
    </citation>
    <scope>NUCLEOTIDE SEQUENCE</scope>
    <source>
        <strain evidence="3">R07B-5</strain>
    </source>
</reference>
<evidence type="ECO:0000256" key="2">
    <source>
        <dbReference type="ARBA" id="ARBA00022737"/>
    </source>
</evidence>
<keyword evidence="1" id="KW-0880">Kelch repeat</keyword>
<keyword evidence="2" id="KW-0677">Repeat</keyword>
<dbReference type="SMART" id="SM00612">
    <property type="entry name" value="Kelch"/>
    <property type="match status" value="3"/>
</dbReference>
<dbReference type="EMBL" id="JAODUO010000153">
    <property type="protein sequence ID" value="KAK2187843.1"/>
    <property type="molecule type" value="Genomic_DNA"/>
</dbReference>
<dbReference type="Proteomes" id="UP001209878">
    <property type="component" value="Unassembled WGS sequence"/>
</dbReference>
<protein>
    <submittedName>
        <fullName evidence="3">Uncharacterized protein</fullName>
    </submittedName>
</protein>
<evidence type="ECO:0000256" key="1">
    <source>
        <dbReference type="ARBA" id="ARBA00022441"/>
    </source>
</evidence>
<proteinExistence type="predicted"/>
<sequence>MDLRKQKMCAGAEKCTDYVLIFSRSSGSPTVHYLVVDHSGRSTRLLPTMSTTVMWVVENVIGYRVAVLDGFMYVVGGRQIKSGSNVNMCYRYDPRNGQWTRRASLSEPRTAFSLRALDGRLYVCGGRLRDGGVTAAVECYDPALDQWTEVRPMPAPRAHHASCVAMGRLFVSGGVADNRAGTKTFWQYDPASDFWSQADDKTSRLPRVRQRHLMSEYKGTLYSFSGVTVTRIGQRATEVEDEQMTSFDCTKGNIDTKITGMWDESLPHLPAPRGEAGCVVLGHAVYVLGGRRYSDKKDVLQVDRYSTKARKWTTCFSLGETNFADVECCVLRVPASNPHFSSLSRAISHKWVMW</sequence>